<proteinExistence type="predicted"/>
<reference evidence="2" key="2">
    <citation type="submission" date="2011-02" db="EMBL/GenBank/DDBJ databases">
        <authorList>
            <person name="MacLean D."/>
        </authorList>
    </citation>
    <scope>NUCLEOTIDE SEQUENCE</scope>
</reference>
<evidence type="ECO:0000256" key="1">
    <source>
        <dbReference type="SAM" id="SignalP"/>
    </source>
</evidence>
<gene>
    <name evidence="2" type="primary">AlNc14C166G7874</name>
    <name evidence="2" type="ORF">ALNC14_088720</name>
</gene>
<reference evidence="2" key="1">
    <citation type="journal article" date="2011" name="PLoS Biol.">
        <title>Gene gain and loss during evolution of obligate parasitism in the white rust pathogen of Arabidopsis thaliana.</title>
        <authorList>
            <person name="Kemen E."/>
            <person name="Gardiner A."/>
            <person name="Schultz-Larsen T."/>
            <person name="Kemen A.C."/>
            <person name="Balmuth A.L."/>
            <person name="Robert-Seilaniantz A."/>
            <person name="Bailey K."/>
            <person name="Holub E."/>
            <person name="Studholme D.J."/>
            <person name="Maclean D."/>
            <person name="Jones J.D."/>
        </authorList>
    </citation>
    <scope>NUCLEOTIDE SEQUENCE</scope>
</reference>
<keyword evidence="1" id="KW-0732">Signal</keyword>
<accession>F0WN41</accession>
<feature type="chain" id="PRO_5003261702" evidence="1">
    <location>
        <begin position="27"/>
        <end position="65"/>
    </location>
</feature>
<protein>
    <submittedName>
        <fullName evidence="2">AlNc14C166G7874 protein</fullName>
    </submittedName>
</protein>
<organism evidence="2">
    <name type="scientific">Albugo laibachii Nc14</name>
    <dbReference type="NCBI Taxonomy" id="890382"/>
    <lineage>
        <taxon>Eukaryota</taxon>
        <taxon>Sar</taxon>
        <taxon>Stramenopiles</taxon>
        <taxon>Oomycota</taxon>
        <taxon>Peronosporomycetes</taxon>
        <taxon>Albuginales</taxon>
        <taxon>Albuginaceae</taxon>
        <taxon>Albugo</taxon>
    </lineage>
</organism>
<evidence type="ECO:0000313" key="2">
    <source>
        <dbReference type="EMBL" id="CCA22729.1"/>
    </source>
</evidence>
<name>F0WN41_9STRA</name>
<dbReference type="EMBL" id="FR824211">
    <property type="protein sequence ID" value="CCA22729.1"/>
    <property type="molecule type" value="Genomic_DNA"/>
</dbReference>
<feature type="signal peptide" evidence="1">
    <location>
        <begin position="1"/>
        <end position="26"/>
    </location>
</feature>
<dbReference type="AlphaFoldDB" id="F0WN41"/>
<dbReference type="HOGENOM" id="CLU_2946441_0_0_1"/>
<sequence length="65" mass="7283">MCAIRMQLSHLTLVVQSWVALESTFGKELSIIFCCTRTISRTITIGIVVPNRCNKASNKVLYYCG</sequence>